<evidence type="ECO:0000256" key="12">
    <source>
        <dbReference type="ARBA" id="ARBA00041614"/>
    </source>
</evidence>
<comment type="subunit">
    <text evidence="4">Homodimer.</text>
</comment>
<evidence type="ECO:0000256" key="7">
    <source>
        <dbReference type="ARBA" id="ARBA00022801"/>
    </source>
</evidence>
<organism evidence="17">
    <name type="scientific">uncultured bacterium Contig1578</name>
    <dbReference type="NCBI Taxonomy" id="1393460"/>
    <lineage>
        <taxon>Bacteria</taxon>
        <taxon>environmental samples</taxon>
    </lineage>
</organism>
<dbReference type="InterPro" id="IPR013783">
    <property type="entry name" value="Ig-like_fold"/>
</dbReference>
<keyword evidence="9" id="KW-0326">Glycosidase</keyword>
<evidence type="ECO:0000256" key="1">
    <source>
        <dbReference type="ARBA" id="ARBA00000829"/>
    </source>
</evidence>
<evidence type="ECO:0000256" key="11">
    <source>
        <dbReference type="ARBA" id="ARBA00041069"/>
    </source>
</evidence>
<evidence type="ECO:0000256" key="6">
    <source>
        <dbReference type="ARBA" id="ARBA00022525"/>
    </source>
</evidence>
<comment type="pathway">
    <text evidence="3">Glycan metabolism; N-glycan degradation.</text>
</comment>
<dbReference type="Pfam" id="PF22666">
    <property type="entry name" value="Glyco_hydro_2_N2"/>
    <property type="match status" value="1"/>
</dbReference>
<comment type="subcellular location">
    <subcellularLocation>
        <location evidence="2">Secreted</location>
    </subcellularLocation>
</comment>
<evidence type="ECO:0000259" key="16">
    <source>
        <dbReference type="Pfam" id="PF22666"/>
    </source>
</evidence>
<dbReference type="Gene3D" id="2.60.120.260">
    <property type="entry name" value="Galactose-binding domain-like"/>
    <property type="match status" value="1"/>
</dbReference>
<dbReference type="EMBL" id="KC246823">
    <property type="protein sequence ID" value="AHF25196.1"/>
    <property type="molecule type" value="Genomic_DNA"/>
</dbReference>
<evidence type="ECO:0000256" key="4">
    <source>
        <dbReference type="ARBA" id="ARBA00011738"/>
    </source>
</evidence>
<evidence type="ECO:0000259" key="15">
    <source>
        <dbReference type="Pfam" id="PF17786"/>
    </source>
</evidence>
<dbReference type="SUPFAM" id="SSF49785">
    <property type="entry name" value="Galactose-binding domain-like"/>
    <property type="match status" value="1"/>
</dbReference>
<dbReference type="Pfam" id="PF17786">
    <property type="entry name" value="Mannosidase_ig"/>
    <property type="match status" value="1"/>
</dbReference>
<keyword evidence="8" id="KW-0325">Glycoprotein</keyword>
<comment type="catalytic activity">
    <reaction evidence="1">
        <text>Hydrolysis of terminal, non-reducing beta-D-mannose residues in beta-D-mannosides.</text>
        <dbReference type="EC" id="3.2.1.25"/>
    </reaction>
</comment>
<dbReference type="Pfam" id="PF17753">
    <property type="entry name" value="Ig_mannosidase"/>
    <property type="match status" value="1"/>
</dbReference>
<evidence type="ECO:0000256" key="2">
    <source>
        <dbReference type="ARBA" id="ARBA00004613"/>
    </source>
</evidence>
<dbReference type="Gene3D" id="3.20.20.80">
    <property type="entry name" value="Glycosidases"/>
    <property type="match status" value="1"/>
</dbReference>
<proteinExistence type="inferred from homology"/>
<dbReference type="InterPro" id="IPR036156">
    <property type="entry name" value="Beta-gal/glucu_dom_sf"/>
</dbReference>
<protein>
    <recommendedName>
        <fullName evidence="11">Beta-mannosidase B</fullName>
        <ecNumber evidence="5">3.2.1.25</ecNumber>
    </recommendedName>
    <alternativeName>
        <fullName evidence="12">Mannanase B</fullName>
    </alternativeName>
</protein>
<dbReference type="InterPro" id="IPR054593">
    <property type="entry name" value="Beta-mannosidase-like_N2"/>
</dbReference>
<dbReference type="Pfam" id="PF00703">
    <property type="entry name" value="Glyco_hydro_2"/>
    <property type="match status" value="1"/>
</dbReference>
<evidence type="ECO:0000256" key="5">
    <source>
        <dbReference type="ARBA" id="ARBA00012754"/>
    </source>
</evidence>
<dbReference type="InterPro" id="IPR041447">
    <property type="entry name" value="Mannosidase_ig"/>
</dbReference>
<feature type="domain" description="Beta-mannosidase Ig-fold" evidence="14">
    <location>
        <begin position="756"/>
        <end position="820"/>
    </location>
</feature>
<dbReference type="InterPro" id="IPR041625">
    <property type="entry name" value="Beta-mannosidase_Ig"/>
</dbReference>
<dbReference type="SUPFAM" id="SSF49303">
    <property type="entry name" value="beta-Galactosidase/glucuronidase domain"/>
    <property type="match status" value="2"/>
</dbReference>
<feature type="domain" description="Glycoside hydrolase family 2 immunoglobulin-like beta-sandwich" evidence="13">
    <location>
        <begin position="192"/>
        <end position="298"/>
    </location>
</feature>
<feature type="domain" description="Mannosidase Ig/CBM-like" evidence="15">
    <location>
        <begin position="669"/>
        <end position="752"/>
    </location>
</feature>
<evidence type="ECO:0000313" key="17">
    <source>
        <dbReference type="EMBL" id="AHF25196.1"/>
    </source>
</evidence>
<evidence type="ECO:0000256" key="9">
    <source>
        <dbReference type="ARBA" id="ARBA00023295"/>
    </source>
</evidence>
<evidence type="ECO:0000259" key="13">
    <source>
        <dbReference type="Pfam" id="PF00703"/>
    </source>
</evidence>
<dbReference type="PANTHER" id="PTHR43730">
    <property type="entry name" value="BETA-MANNOSIDASE"/>
    <property type="match status" value="1"/>
</dbReference>
<name>W0FJW3_9BACT</name>
<reference evidence="17" key="1">
    <citation type="journal article" date="2013" name="PLoS ONE">
        <title>Metagenomic insights into the carbohydrate-active enzymes carried by the microorganisms adhering to solid digesta in the rumen of cows.</title>
        <authorList>
            <person name="Wang L."/>
            <person name="Hatem A."/>
            <person name="Catalyurek U.V."/>
            <person name="Morrison M."/>
            <person name="Yu Z."/>
        </authorList>
    </citation>
    <scope>NUCLEOTIDE SEQUENCE</scope>
</reference>
<dbReference type="GO" id="GO:0006516">
    <property type="term" value="P:glycoprotein catabolic process"/>
    <property type="evidence" value="ECO:0007669"/>
    <property type="project" value="TreeGrafter"/>
</dbReference>
<evidence type="ECO:0000256" key="8">
    <source>
        <dbReference type="ARBA" id="ARBA00023180"/>
    </source>
</evidence>
<comment type="similarity">
    <text evidence="10">Belongs to the glycosyl hydrolase 2 family. Beta-mannosidase B subfamily.</text>
</comment>
<evidence type="ECO:0000256" key="10">
    <source>
        <dbReference type="ARBA" id="ARBA00038429"/>
    </source>
</evidence>
<dbReference type="FunFam" id="3.20.20.80:FF:000050">
    <property type="entry name" value="Beta-mannosidase B"/>
    <property type="match status" value="1"/>
</dbReference>
<dbReference type="GO" id="GO:0005576">
    <property type="term" value="C:extracellular region"/>
    <property type="evidence" value="ECO:0007669"/>
    <property type="project" value="UniProtKB-SubCell"/>
</dbReference>
<dbReference type="InterPro" id="IPR008979">
    <property type="entry name" value="Galactose-bd-like_sf"/>
</dbReference>
<accession>W0FJW3</accession>
<dbReference type="InterPro" id="IPR050887">
    <property type="entry name" value="Beta-mannosidase_GH2"/>
</dbReference>
<dbReference type="GO" id="GO:0004567">
    <property type="term" value="F:beta-mannosidase activity"/>
    <property type="evidence" value="ECO:0007669"/>
    <property type="project" value="UniProtKB-EC"/>
</dbReference>
<sequence length="823" mass="93165">MQSISLNGAWTLDVTDEAGRGICAGVPATVPGSVYGDLLAAGLLADPYWRDNEDAALRLMEHDFAYSRAFEVTEALLACDRVLLRCEGLDTLATVEINGAAAGRADNMHRTWEFDVGPLLRPGRNTICVRFASPVRYIRQSYATNRADGAAEAMTGFANLRKAHCMFGWDWGPRLPDAGIWRDIALVGVEIARIRDVRVHQSHADGAVDCDIIAHVVRCGGAPVRLEAVLTDPEGRAVASAADGADRRQTRTLRLRAEAPRLWWPNGLGAQPLYTLCARLVTLDGRELDRWERRIGLRTVTVNRGQDAWGEQFCFCVNGVDVFAMGADYVPEDNLLGRVTPQRTRRLLSDAVAANMNCVRVWGGGYYPDDFFYDICDELGLLVWQDFMFACAVYNLTPAFEESIRAELTDNIRRIRHHACLALWCGNNEMEQFVAQGVWVSGKRQVADYIKMYEYIFPQILSREDPDAFYWPSSPSSGGSFDDPGDEHRGDVHYWEVWHGLRPFTEYRRHLFRFASEFGFQAFPCMATIESFTEPGDRNPFSYVMEKHQRNAAANGRIVQYLSQMYLYPSRFDAFVYASQLLQAQAIQYAVEHWRRHRGRCMGAVVWQLNDCWPVVSWSSIDYYGRWKALHYFEKRFFAPVLISCREEGLLEQQDSVNAEPYAPRLTARLNVSNETPRAFSGEARWSLRRPDASVIREGRFDVETPAFSAQWLEELDFSGEDPYGCYFAWELADREGAPVGSGAALFCPPKHFRFEDPGLEARLEGREIVVSARAFARCVELRCGPDVVLEDNFFDMNAGTRRVRVLRGAPEGVEARSVYDIR</sequence>
<evidence type="ECO:0000256" key="3">
    <source>
        <dbReference type="ARBA" id="ARBA00004740"/>
    </source>
</evidence>
<dbReference type="SUPFAM" id="SSF51445">
    <property type="entry name" value="(Trans)glycosidases"/>
    <property type="match status" value="1"/>
</dbReference>
<dbReference type="AlphaFoldDB" id="W0FJW3"/>
<keyword evidence="7" id="KW-0378">Hydrolase</keyword>
<evidence type="ECO:0000259" key="14">
    <source>
        <dbReference type="Pfam" id="PF17753"/>
    </source>
</evidence>
<dbReference type="InterPro" id="IPR017853">
    <property type="entry name" value="GH"/>
</dbReference>
<dbReference type="PANTHER" id="PTHR43730:SF1">
    <property type="entry name" value="BETA-MANNOSIDASE"/>
    <property type="match status" value="1"/>
</dbReference>
<feature type="domain" description="Beta-mannosidase-like galactose-binding" evidence="16">
    <location>
        <begin position="25"/>
        <end position="182"/>
    </location>
</feature>
<dbReference type="EC" id="3.2.1.25" evidence="5"/>
<dbReference type="InterPro" id="IPR006102">
    <property type="entry name" value="Ig-like_GH2"/>
</dbReference>
<keyword evidence="6" id="KW-0964">Secreted</keyword>
<dbReference type="Gene3D" id="2.60.40.10">
    <property type="entry name" value="Immunoglobulins"/>
    <property type="match status" value="1"/>
</dbReference>
<dbReference type="GO" id="GO:0005975">
    <property type="term" value="P:carbohydrate metabolic process"/>
    <property type="evidence" value="ECO:0007669"/>
    <property type="project" value="InterPro"/>
</dbReference>